<name>A0AAP0Q3T9_9MAGN</name>
<proteinExistence type="predicted"/>
<dbReference type="AlphaFoldDB" id="A0AAP0Q3T9"/>
<dbReference type="Proteomes" id="UP001420932">
    <property type="component" value="Unassembled WGS sequence"/>
</dbReference>
<organism evidence="2 3">
    <name type="scientific">Stephania yunnanensis</name>
    <dbReference type="NCBI Taxonomy" id="152371"/>
    <lineage>
        <taxon>Eukaryota</taxon>
        <taxon>Viridiplantae</taxon>
        <taxon>Streptophyta</taxon>
        <taxon>Embryophyta</taxon>
        <taxon>Tracheophyta</taxon>
        <taxon>Spermatophyta</taxon>
        <taxon>Magnoliopsida</taxon>
        <taxon>Ranunculales</taxon>
        <taxon>Menispermaceae</taxon>
        <taxon>Menispermoideae</taxon>
        <taxon>Cissampelideae</taxon>
        <taxon>Stephania</taxon>
    </lineage>
</organism>
<evidence type="ECO:0000256" key="1">
    <source>
        <dbReference type="SAM" id="MobiDB-lite"/>
    </source>
</evidence>
<comment type="caution">
    <text evidence="2">The sequence shown here is derived from an EMBL/GenBank/DDBJ whole genome shotgun (WGS) entry which is preliminary data.</text>
</comment>
<evidence type="ECO:0000313" key="3">
    <source>
        <dbReference type="Proteomes" id="UP001420932"/>
    </source>
</evidence>
<protein>
    <submittedName>
        <fullName evidence="2">Uncharacterized protein</fullName>
    </submittedName>
</protein>
<dbReference type="EMBL" id="JBBNAF010000002">
    <property type="protein sequence ID" value="KAK9162461.1"/>
    <property type="molecule type" value="Genomic_DNA"/>
</dbReference>
<feature type="region of interest" description="Disordered" evidence="1">
    <location>
        <begin position="49"/>
        <end position="104"/>
    </location>
</feature>
<reference evidence="2 3" key="1">
    <citation type="submission" date="2024-01" db="EMBL/GenBank/DDBJ databases">
        <title>Genome assemblies of Stephania.</title>
        <authorList>
            <person name="Yang L."/>
        </authorList>
    </citation>
    <scope>NUCLEOTIDE SEQUENCE [LARGE SCALE GENOMIC DNA]</scope>
    <source>
        <strain evidence="2">YNDBR</strain>
        <tissue evidence="2">Leaf</tissue>
    </source>
</reference>
<keyword evidence="3" id="KW-1185">Reference proteome</keyword>
<gene>
    <name evidence="2" type="ORF">Syun_003363</name>
</gene>
<sequence>MVWGGVTRREWYHAELGVHELEEMVCHADVDMDDRVAMIRYNVMTTVRGHKSGPPPGREAIHESAMPSCLSTGGEARPTSVPVCESRSRRRGDPELSQGGAGGE</sequence>
<accession>A0AAP0Q3T9</accession>
<evidence type="ECO:0000313" key="2">
    <source>
        <dbReference type="EMBL" id="KAK9162461.1"/>
    </source>
</evidence>